<organism evidence="2 3">
    <name type="scientific">Trapa incisa</name>
    <dbReference type="NCBI Taxonomy" id="236973"/>
    <lineage>
        <taxon>Eukaryota</taxon>
        <taxon>Viridiplantae</taxon>
        <taxon>Streptophyta</taxon>
        <taxon>Embryophyta</taxon>
        <taxon>Tracheophyta</taxon>
        <taxon>Spermatophyta</taxon>
        <taxon>Magnoliopsida</taxon>
        <taxon>eudicotyledons</taxon>
        <taxon>Gunneridae</taxon>
        <taxon>Pentapetalae</taxon>
        <taxon>rosids</taxon>
        <taxon>malvids</taxon>
        <taxon>Myrtales</taxon>
        <taxon>Lythraceae</taxon>
        <taxon>Trapa</taxon>
    </lineage>
</organism>
<gene>
    <name evidence="2" type="ORF">SAY87_029786</name>
</gene>
<comment type="caution">
    <text evidence="2">The sequence shown here is derived from an EMBL/GenBank/DDBJ whole genome shotgun (WGS) entry which is preliminary data.</text>
</comment>
<proteinExistence type="predicted"/>
<evidence type="ECO:0000313" key="3">
    <source>
        <dbReference type="Proteomes" id="UP001345219"/>
    </source>
</evidence>
<dbReference type="AlphaFoldDB" id="A0AAN7KDK3"/>
<protein>
    <submittedName>
        <fullName evidence="2">Uncharacterized protein</fullName>
    </submittedName>
</protein>
<evidence type="ECO:0000256" key="1">
    <source>
        <dbReference type="SAM" id="MobiDB-lite"/>
    </source>
</evidence>
<dbReference type="EMBL" id="JAXIOK010000009">
    <property type="protein sequence ID" value="KAK4761902.1"/>
    <property type="molecule type" value="Genomic_DNA"/>
</dbReference>
<name>A0AAN7KDK3_9MYRT</name>
<keyword evidence="3" id="KW-1185">Reference proteome</keyword>
<accession>A0AAN7KDK3</accession>
<reference evidence="2 3" key="1">
    <citation type="journal article" date="2023" name="Hortic Res">
        <title>Pangenome of water caltrop reveals structural variations and asymmetric subgenome divergence after allopolyploidization.</title>
        <authorList>
            <person name="Zhang X."/>
            <person name="Chen Y."/>
            <person name="Wang L."/>
            <person name="Yuan Y."/>
            <person name="Fang M."/>
            <person name="Shi L."/>
            <person name="Lu R."/>
            <person name="Comes H.P."/>
            <person name="Ma Y."/>
            <person name="Chen Y."/>
            <person name="Huang G."/>
            <person name="Zhou Y."/>
            <person name="Zheng Z."/>
            <person name="Qiu Y."/>
        </authorList>
    </citation>
    <scope>NUCLEOTIDE SEQUENCE [LARGE SCALE GENOMIC DNA]</scope>
    <source>
        <tissue evidence="2">Roots</tissue>
    </source>
</reference>
<sequence length="103" mass="11509">MLTKCSPEKYKVVATQPVAPSLSLSLSVRREFDVTSPSTCHSRSEEEDTLGDSGLSQIKTHSFHLFQIQILPGFLSPVRYSLYTLRSSILLPSNSLPHCCHKF</sequence>
<evidence type="ECO:0000313" key="2">
    <source>
        <dbReference type="EMBL" id="KAK4761902.1"/>
    </source>
</evidence>
<dbReference type="Proteomes" id="UP001345219">
    <property type="component" value="Chromosome 23"/>
</dbReference>
<feature type="region of interest" description="Disordered" evidence="1">
    <location>
        <begin position="34"/>
        <end position="53"/>
    </location>
</feature>